<dbReference type="SMART" id="SM00346">
    <property type="entry name" value="HTH_ICLR"/>
    <property type="match status" value="1"/>
</dbReference>
<dbReference type="SUPFAM" id="SSF55781">
    <property type="entry name" value="GAF domain-like"/>
    <property type="match status" value="1"/>
</dbReference>
<evidence type="ECO:0000256" key="3">
    <source>
        <dbReference type="ARBA" id="ARBA00023163"/>
    </source>
</evidence>
<evidence type="ECO:0000313" key="7">
    <source>
        <dbReference type="Proteomes" id="UP000218022"/>
    </source>
</evidence>
<dbReference type="AlphaFoldDB" id="A0A2A4ERW5"/>
<sequence length="265" mass="29346">MDQGEDQLEEELDRYRAPALDKGLDILELLSEQEHGLTRGDIVKALGRKPNEIYRMVERLVARQYLTRSVGGDRYSLSLKLFSLAHRYPPVNRLIAEALPHMHTFAKTAEQSCHLAVYDEGSVVIVAQVDGPGVWGLSIRLGSRVSLLNTGSGHVLLAFQNEQQRARMLSEHREVEGEIPMTTEAINRTLATVTELGHEEMDSLQTAGVFNVSFPILGSDGHAIAALTTPYLRRLDQRSAPSLHEVRSCLQRAATALSMMPPSPT</sequence>
<dbReference type="InterPro" id="IPR036390">
    <property type="entry name" value="WH_DNA-bd_sf"/>
</dbReference>
<dbReference type="GO" id="GO:0045892">
    <property type="term" value="P:negative regulation of DNA-templated transcription"/>
    <property type="evidence" value="ECO:0007669"/>
    <property type="project" value="TreeGrafter"/>
</dbReference>
<accession>A0A2A4ERW5</accession>
<dbReference type="GO" id="GO:0003700">
    <property type="term" value="F:DNA-binding transcription factor activity"/>
    <property type="evidence" value="ECO:0007669"/>
    <property type="project" value="TreeGrafter"/>
</dbReference>
<feature type="domain" description="IclR-ED" evidence="5">
    <location>
        <begin position="80"/>
        <end position="263"/>
    </location>
</feature>
<dbReference type="EMBL" id="MTZV01000006">
    <property type="protein sequence ID" value="PCE23172.1"/>
    <property type="molecule type" value="Genomic_DNA"/>
</dbReference>
<feature type="domain" description="HTH iclR-type" evidence="4">
    <location>
        <begin position="17"/>
        <end position="79"/>
    </location>
</feature>
<evidence type="ECO:0000256" key="1">
    <source>
        <dbReference type="ARBA" id="ARBA00023015"/>
    </source>
</evidence>
<organism evidence="6 7">
    <name type="scientific">Paraburkholderia acidicola</name>
    <dbReference type="NCBI Taxonomy" id="1912599"/>
    <lineage>
        <taxon>Bacteria</taxon>
        <taxon>Pseudomonadati</taxon>
        <taxon>Pseudomonadota</taxon>
        <taxon>Betaproteobacteria</taxon>
        <taxon>Burkholderiales</taxon>
        <taxon>Burkholderiaceae</taxon>
        <taxon>Paraburkholderia</taxon>
    </lineage>
</organism>
<dbReference type="GO" id="GO:0003677">
    <property type="term" value="F:DNA binding"/>
    <property type="evidence" value="ECO:0007669"/>
    <property type="project" value="UniProtKB-KW"/>
</dbReference>
<dbReference type="Pfam" id="PF09339">
    <property type="entry name" value="HTH_IclR"/>
    <property type="match status" value="1"/>
</dbReference>
<dbReference type="PANTHER" id="PTHR30136">
    <property type="entry name" value="HELIX-TURN-HELIX TRANSCRIPTIONAL REGULATOR, ICLR FAMILY"/>
    <property type="match status" value="1"/>
</dbReference>
<dbReference type="Gene3D" id="3.30.450.40">
    <property type="match status" value="1"/>
</dbReference>
<evidence type="ECO:0000259" key="5">
    <source>
        <dbReference type="PROSITE" id="PS51078"/>
    </source>
</evidence>
<dbReference type="InterPro" id="IPR050707">
    <property type="entry name" value="HTH_MetabolicPath_Reg"/>
</dbReference>
<name>A0A2A4ERW5_9BURK</name>
<gene>
    <name evidence="6" type="ORF">BWP39_26155</name>
</gene>
<reference evidence="6 7" key="1">
    <citation type="submission" date="2017-01" db="EMBL/GenBank/DDBJ databases">
        <title>Whole-Genome Shotgun Sequencing of Two beta-Proteobacterial Species in Search of the Bulgecin Biosynthetic Cluster.</title>
        <authorList>
            <person name="Horsman M.E."/>
            <person name="Marous D.R."/>
            <person name="Li R."/>
            <person name="Oliver R.A."/>
            <person name="Byun B."/>
            <person name="Emrich S.J."/>
            <person name="Boggess B."/>
            <person name="Townsend C.A."/>
            <person name="Mobashery S."/>
        </authorList>
    </citation>
    <scope>NUCLEOTIDE SEQUENCE [LARGE SCALE GENOMIC DNA]</scope>
    <source>
        <strain evidence="6 7">ATCC 31363</strain>
    </source>
</reference>
<dbReference type="Pfam" id="PF01614">
    <property type="entry name" value="IclR_C"/>
    <property type="match status" value="1"/>
</dbReference>
<evidence type="ECO:0000259" key="4">
    <source>
        <dbReference type="PROSITE" id="PS51077"/>
    </source>
</evidence>
<evidence type="ECO:0000256" key="2">
    <source>
        <dbReference type="ARBA" id="ARBA00023125"/>
    </source>
</evidence>
<keyword evidence="1" id="KW-0805">Transcription regulation</keyword>
<dbReference type="PROSITE" id="PS51078">
    <property type="entry name" value="ICLR_ED"/>
    <property type="match status" value="1"/>
</dbReference>
<keyword evidence="2" id="KW-0238">DNA-binding</keyword>
<proteinExistence type="predicted"/>
<keyword evidence="3" id="KW-0804">Transcription</keyword>
<dbReference type="Proteomes" id="UP000218022">
    <property type="component" value="Unassembled WGS sequence"/>
</dbReference>
<dbReference type="PROSITE" id="PS51077">
    <property type="entry name" value="HTH_ICLR"/>
    <property type="match status" value="1"/>
</dbReference>
<dbReference type="PANTHER" id="PTHR30136:SF7">
    <property type="entry name" value="HTH-TYPE TRANSCRIPTIONAL REGULATOR KDGR-RELATED"/>
    <property type="match status" value="1"/>
</dbReference>
<evidence type="ECO:0000313" key="6">
    <source>
        <dbReference type="EMBL" id="PCE23172.1"/>
    </source>
</evidence>
<dbReference type="InterPro" id="IPR029016">
    <property type="entry name" value="GAF-like_dom_sf"/>
</dbReference>
<comment type="caution">
    <text evidence="6">The sequence shown here is derived from an EMBL/GenBank/DDBJ whole genome shotgun (WGS) entry which is preliminary data.</text>
</comment>
<dbReference type="InterPro" id="IPR014757">
    <property type="entry name" value="Tscrpt_reg_IclR_C"/>
</dbReference>
<dbReference type="InterPro" id="IPR005471">
    <property type="entry name" value="Tscrpt_reg_IclR_N"/>
</dbReference>
<dbReference type="SUPFAM" id="SSF46785">
    <property type="entry name" value="Winged helix' DNA-binding domain"/>
    <property type="match status" value="1"/>
</dbReference>
<dbReference type="InterPro" id="IPR036388">
    <property type="entry name" value="WH-like_DNA-bd_sf"/>
</dbReference>
<protein>
    <submittedName>
        <fullName evidence="6">IclR family transcriptional regulator</fullName>
    </submittedName>
</protein>
<dbReference type="Gene3D" id="1.10.10.10">
    <property type="entry name" value="Winged helix-like DNA-binding domain superfamily/Winged helix DNA-binding domain"/>
    <property type="match status" value="1"/>
</dbReference>